<feature type="compositionally biased region" description="Basic and acidic residues" evidence="1">
    <location>
        <begin position="154"/>
        <end position="167"/>
    </location>
</feature>
<evidence type="ECO:0000313" key="2">
    <source>
        <dbReference type="EMBL" id="GFS30601.1"/>
    </source>
</evidence>
<dbReference type="OrthoDB" id="1740536at2759"/>
<gene>
    <name evidence="2" type="ORF">Acr_00g0012900</name>
</gene>
<accession>A0A7J0D9U3</accession>
<sequence>MPSMRILHEVLVANFPAFTPDMEGDVEILRSFDRNPPIAERRSQPTTKLIGKEDRLARMAAVPDIAAIFEVGDLSDKVVILAMMEGFHMGTVFDSLSKNMPETLSVLQVKADKCITVEALAEAKRNKRGKEDYKRKEPDLRRIGYRGNMKSRKPKIDARRRDHDRRPRTPHRTKLMLPPSNAPIVQLKEQISDLIKMGYMRKFVVDRPRLVTLERAYIDNKPIAGDIQTIHGEFGDVLHLQGRDMLEK</sequence>
<dbReference type="EMBL" id="BJWL01000125">
    <property type="protein sequence ID" value="GFS30601.1"/>
    <property type="molecule type" value="Genomic_DNA"/>
</dbReference>
<organism evidence="2 3">
    <name type="scientific">Actinidia rufa</name>
    <dbReference type="NCBI Taxonomy" id="165716"/>
    <lineage>
        <taxon>Eukaryota</taxon>
        <taxon>Viridiplantae</taxon>
        <taxon>Streptophyta</taxon>
        <taxon>Embryophyta</taxon>
        <taxon>Tracheophyta</taxon>
        <taxon>Spermatophyta</taxon>
        <taxon>Magnoliopsida</taxon>
        <taxon>eudicotyledons</taxon>
        <taxon>Gunneridae</taxon>
        <taxon>Pentapetalae</taxon>
        <taxon>asterids</taxon>
        <taxon>Ericales</taxon>
        <taxon>Actinidiaceae</taxon>
        <taxon>Actinidia</taxon>
    </lineage>
</organism>
<evidence type="ECO:0000313" key="3">
    <source>
        <dbReference type="Proteomes" id="UP000585474"/>
    </source>
</evidence>
<feature type="region of interest" description="Disordered" evidence="1">
    <location>
        <begin position="150"/>
        <end position="178"/>
    </location>
</feature>
<keyword evidence="3" id="KW-1185">Reference proteome</keyword>
<comment type="caution">
    <text evidence="2">The sequence shown here is derived from an EMBL/GenBank/DDBJ whole genome shotgun (WGS) entry which is preliminary data.</text>
</comment>
<dbReference type="AlphaFoldDB" id="A0A7J0D9U3"/>
<protein>
    <submittedName>
        <fullName evidence="2">Uncharacterized protein</fullName>
    </submittedName>
</protein>
<proteinExistence type="predicted"/>
<dbReference type="Proteomes" id="UP000585474">
    <property type="component" value="Unassembled WGS sequence"/>
</dbReference>
<reference evidence="3" key="1">
    <citation type="submission" date="2019-07" db="EMBL/GenBank/DDBJ databases">
        <title>De Novo Assembly of kiwifruit Actinidia rufa.</title>
        <authorList>
            <person name="Sugita-Konishi S."/>
            <person name="Sato K."/>
            <person name="Mori E."/>
            <person name="Abe Y."/>
            <person name="Kisaki G."/>
            <person name="Hamano K."/>
            <person name="Suezawa K."/>
            <person name="Otani M."/>
            <person name="Fukuda T."/>
            <person name="Manabe T."/>
            <person name="Gomi K."/>
            <person name="Tabuchi M."/>
            <person name="Akimitsu K."/>
            <person name="Kataoka I."/>
        </authorList>
    </citation>
    <scope>NUCLEOTIDE SEQUENCE [LARGE SCALE GENOMIC DNA]</scope>
    <source>
        <strain evidence="3">cv. Fuchu</strain>
    </source>
</reference>
<name>A0A7J0D9U3_9ERIC</name>
<evidence type="ECO:0000256" key="1">
    <source>
        <dbReference type="SAM" id="MobiDB-lite"/>
    </source>
</evidence>